<name>A0AAW1R723_9CHLO</name>
<dbReference type="InterPro" id="IPR011009">
    <property type="entry name" value="Kinase-like_dom_sf"/>
</dbReference>
<keyword evidence="5" id="KW-0418">Kinase</keyword>
<feature type="compositionally biased region" description="Polar residues" evidence="10">
    <location>
        <begin position="587"/>
        <end position="600"/>
    </location>
</feature>
<feature type="region of interest" description="Disordered" evidence="10">
    <location>
        <begin position="687"/>
        <end position="721"/>
    </location>
</feature>
<organism evidence="12 13">
    <name type="scientific">[Myrmecia] bisecta</name>
    <dbReference type="NCBI Taxonomy" id="41462"/>
    <lineage>
        <taxon>Eukaryota</taxon>
        <taxon>Viridiplantae</taxon>
        <taxon>Chlorophyta</taxon>
        <taxon>core chlorophytes</taxon>
        <taxon>Trebouxiophyceae</taxon>
        <taxon>Trebouxiales</taxon>
        <taxon>Trebouxiaceae</taxon>
        <taxon>Myrmecia</taxon>
    </lineage>
</organism>
<feature type="compositionally biased region" description="Acidic residues" evidence="10">
    <location>
        <begin position="51"/>
        <end position="63"/>
    </location>
</feature>
<dbReference type="InterPro" id="IPR051334">
    <property type="entry name" value="SRPK"/>
</dbReference>
<comment type="caution">
    <text evidence="12">The sequence shown here is derived from an EMBL/GenBank/DDBJ whole genome shotgun (WGS) entry which is preliminary data.</text>
</comment>
<evidence type="ECO:0000313" key="13">
    <source>
        <dbReference type="Proteomes" id="UP001489004"/>
    </source>
</evidence>
<dbReference type="GO" id="GO:0000245">
    <property type="term" value="P:spliceosomal complex assembly"/>
    <property type="evidence" value="ECO:0007669"/>
    <property type="project" value="TreeGrafter"/>
</dbReference>
<keyword evidence="6 9" id="KW-0067">ATP-binding</keyword>
<dbReference type="AlphaFoldDB" id="A0AAW1R723"/>
<dbReference type="SUPFAM" id="SSF56112">
    <property type="entry name" value="Protein kinase-like (PK-like)"/>
    <property type="match status" value="1"/>
</dbReference>
<reference evidence="12 13" key="1">
    <citation type="journal article" date="2024" name="Nat. Commun.">
        <title>Phylogenomics reveals the evolutionary origins of lichenization in chlorophyte algae.</title>
        <authorList>
            <person name="Puginier C."/>
            <person name="Libourel C."/>
            <person name="Otte J."/>
            <person name="Skaloud P."/>
            <person name="Haon M."/>
            <person name="Grisel S."/>
            <person name="Petersen M."/>
            <person name="Berrin J.G."/>
            <person name="Delaux P.M."/>
            <person name="Dal Grande F."/>
            <person name="Keller J."/>
        </authorList>
    </citation>
    <scope>NUCLEOTIDE SEQUENCE [LARGE SCALE GENOMIC DNA]</scope>
    <source>
        <strain evidence="12 13">SAG 2043</strain>
    </source>
</reference>
<protein>
    <recommendedName>
        <fullName evidence="1">non-specific serine/threonine protein kinase</fullName>
        <ecNumber evidence="1">2.7.11.1</ecNumber>
    </recommendedName>
</protein>
<feature type="domain" description="Protein kinase" evidence="11">
    <location>
        <begin position="85"/>
        <end position="554"/>
    </location>
</feature>
<evidence type="ECO:0000256" key="3">
    <source>
        <dbReference type="ARBA" id="ARBA00022679"/>
    </source>
</evidence>
<feature type="region of interest" description="Disordered" evidence="10">
    <location>
        <begin position="554"/>
        <end position="608"/>
    </location>
</feature>
<evidence type="ECO:0000256" key="10">
    <source>
        <dbReference type="SAM" id="MobiDB-lite"/>
    </source>
</evidence>
<dbReference type="Gene3D" id="3.30.200.20">
    <property type="entry name" value="Phosphorylase Kinase, domain 1"/>
    <property type="match status" value="1"/>
</dbReference>
<dbReference type="PANTHER" id="PTHR47634:SF9">
    <property type="entry name" value="PROTEIN KINASE DOMAIN-CONTAINING PROTEIN-RELATED"/>
    <property type="match status" value="1"/>
</dbReference>
<evidence type="ECO:0000256" key="1">
    <source>
        <dbReference type="ARBA" id="ARBA00012513"/>
    </source>
</evidence>
<evidence type="ECO:0000256" key="7">
    <source>
        <dbReference type="ARBA" id="ARBA00047899"/>
    </source>
</evidence>
<dbReference type="GO" id="GO:0005524">
    <property type="term" value="F:ATP binding"/>
    <property type="evidence" value="ECO:0007669"/>
    <property type="project" value="UniProtKB-UniRule"/>
</dbReference>
<dbReference type="PANTHER" id="PTHR47634">
    <property type="entry name" value="PROTEIN KINASE DOMAIN-CONTAINING PROTEIN-RELATED"/>
    <property type="match status" value="1"/>
</dbReference>
<sequence>MNKLGTGPRKLVGANQAAKRKLRRGPLSQQIAAKNRAPAEADRESSAGSSSEDDYSDSEDEGTEGYKKGGYHPVKIGEKYKNGRYTVLRKLGWGHFSTVWLVRDADTGREAALKVQKSAQHYTEAAKDEVTLLKQISDGDPSDERHCVHLFDSFEHSGPHGRHVCMVFEVLGDNLLSLIKQYKYRGIPLPVVRSLTRQVLVALDYLHAKCSIIHTDLKPENVMLTEAIRPHKWLQPVDLAGTSKAAAPAPPITPAGSSDCPAGSKAGQSTGGAALTKNQKKKMKRKQKKAGQADSDATTDSAVCEATADVRGEVSSAPASDTPAEATLRPNAADASQPAQPDAARQTQQPQVEDTAHTARNADREAGSRRHDYQHDEEVETVADLAERLARARCKIVDFGNACWTYKQFTTDIQTRQYRCPEVLLGAKYSTPADMWSLACMVFELITGDLLFDPRTGKDYERDEDHLALFMELLGKMPRRVATSGKYAKDFFNRQGDLRHIKKLRFWPLDRVLAEKYSLPEDEAQSLASFLTPMLDFVPEKRATAAQMLKHPWLDGCQPAPRRTGQQAASRPAAAGSNRHHARSHTRSASPRSTKRSSLAQPVLPARPPAPHIAAACFKKRQLLNVRSPSPPTPDVRDAQASASSGVIFISTQAISPATSMHSSGVLLSPRSADGLSQSTVLVHKGDVTSAHSTPRAPHTPGSKQRNSVDGVDTDGGWQLL</sequence>
<dbReference type="Pfam" id="PF00069">
    <property type="entry name" value="Pkinase"/>
    <property type="match status" value="2"/>
</dbReference>
<keyword evidence="4 9" id="KW-0547">Nucleotide-binding</keyword>
<dbReference type="CDD" id="cd14136">
    <property type="entry name" value="STKc_SRPK"/>
    <property type="match status" value="1"/>
</dbReference>
<dbReference type="GO" id="GO:0004674">
    <property type="term" value="F:protein serine/threonine kinase activity"/>
    <property type="evidence" value="ECO:0007669"/>
    <property type="project" value="UniProtKB-KW"/>
</dbReference>
<dbReference type="SMART" id="SM00220">
    <property type="entry name" value="S_TKc"/>
    <property type="match status" value="1"/>
</dbReference>
<evidence type="ECO:0000256" key="6">
    <source>
        <dbReference type="ARBA" id="ARBA00022840"/>
    </source>
</evidence>
<dbReference type="Proteomes" id="UP001489004">
    <property type="component" value="Unassembled WGS sequence"/>
</dbReference>
<dbReference type="PROSITE" id="PS50011">
    <property type="entry name" value="PROTEIN_KINASE_DOM"/>
    <property type="match status" value="1"/>
</dbReference>
<dbReference type="FunFam" id="1.10.510.10:FF:000339">
    <property type="entry name" value="Serine/threonine-protein kinase SRPK-like protein"/>
    <property type="match status" value="1"/>
</dbReference>
<dbReference type="PROSITE" id="PS00107">
    <property type="entry name" value="PROTEIN_KINASE_ATP"/>
    <property type="match status" value="1"/>
</dbReference>
<dbReference type="InterPro" id="IPR000719">
    <property type="entry name" value="Prot_kinase_dom"/>
</dbReference>
<gene>
    <name evidence="12" type="ORF">WJX72_005262</name>
</gene>
<feature type="binding site" evidence="9">
    <location>
        <position position="114"/>
    </location>
    <ligand>
        <name>ATP</name>
        <dbReference type="ChEBI" id="CHEBI:30616"/>
    </ligand>
</feature>
<accession>A0AAW1R723</accession>
<evidence type="ECO:0000259" key="11">
    <source>
        <dbReference type="PROSITE" id="PS50011"/>
    </source>
</evidence>
<dbReference type="InterPro" id="IPR017441">
    <property type="entry name" value="Protein_kinase_ATP_BS"/>
</dbReference>
<keyword evidence="2" id="KW-0723">Serine/threonine-protein kinase</keyword>
<dbReference type="Gene3D" id="1.10.510.10">
    <property type="entry name" value="Transferase(Phosphotransferase) domain 1"/>
    <property type="match status" value="1"/>
</dbReference>
<evidence type="ECO:0000256" key="8">
    <source>
        <dbReference type="ARBA" id="ARBA00048679"/>
    </source>
</evidence>
<dbReference type="PROSITE" id="PS00108">
    <property type="entry name" value="PROTEIN_KINASE_ST"/>
    <property type="match status" value="1"/>
</dbReference>
<keyword evidence="3" id="KW-0808">Transferase</keyword>
<dbReference type="EMBL" id="JALJOR010000001">
    <property type="protein sequence ID" value="KAK9829340.1"/>
    <property type="molecule type" value="Genomic_DNA"/>
</dbReference>
<evidence type="ECO:0000256" key="5">
    <source>
        <dbReference type="ARBA" id="ARBA00022777"/>
    </source>
</evidence>
<evidence type="ECO:0000256" key="2">
    <source>
        <dbReference type="ARBA" id="ARBA00022527"/>
    </source>
</evidence>
<keyword evidence="13" id="KW-1185">Reference proteome</keyword>
<evidence type="ECO:0000256" key="4">
    <source>
        <dbReference type="ARBA" id="ARBA00022741"/>
    </source>
</evidence>
<dbReference type="InterPro" id="IPR008271">
    <property type="entry name" value="Ser/Thr_kinase_AS"/>
</dbReference>
<feature type="region of interest" description="Disordered" evidence="10">
    <location>
        <begin position="243"/>
        <end position="378"/>
    </location>
</feature>
<dbReference type="GO" id="GO:0050684">
    <property type="term" value="P:regulation of mRNA processing"/>
    <property type="evidence" value="ECO:0007669"/>
    <property type="project" value="TreeGrafter"/>
</dbReference>
<comment type="catalytic activity">
    <reaction evidence="7">
        <text>L-threonyl-[protein] + ATP = O-phospho-L-threonyl-[protein] + ADP + H(+)</text>
        <dbReference type="Rhea" id="RHEA:46608"/>
        <dbReference type="Rhea" id="RHEA-COMP:11060"/>
        <dbReference type="Rhea" id="RHEA-COMP:11605"/>
        <dbReference type="ChEBI" id="CHEBI:15378"/>
        <dbReference type="ChEBI" id="CHEBI:30013"/>
        <dbReference type="ChEBI" id="CHEBI:30616"/>
        <dbReference type="ChEBI" id="CHEBI:61977"/>
        <dbReference type="ChEBI" id="CHEBI:456216"/>
        <dbReference type="EC" id="2.7.11.1"/>
    </reaction>
</comment>
<feature type="region of interest" description="Disordered" evidence="10">
    <location>
        <begin position="1"/>
        <end position="73"/>
    </location>
</feature>
<comment type="catalytic activity">
    <reaction evidence="8">
        <text>L-seryl-[protein] + ATP = O-phospho-L-seryl-[protein] + ADP + H(+)</text>
        <dbReference type="Rhea" id="RHEA:17989"/>
        <dbReference type="Rhea" id="RHEA-COMP:9863"/>
        <dbReference type="Rhea" id="RHEA-COMP:11604"/>
        <dbReference type="ChEBI" id="CHEBI:15378"/>
        <dbReference type="ChEBI" id="CHEBI:29999"/>
        <dbReference type="ChEBI" id="CHEBI:30616"/>
        <dbReference type="ChEBI" id="CHEBI:83421"/>
        <dbReference type="ChEBI" id="CHEBI:456216"/>
        <dbReference type="EC" id="2.7.11.1"/>
    </reaction>
</comment>
<dbReference type="EC" id="2.7.11.1" evidence="1"/>
<proteinExistence type="predicted"/>
<evidence type="ECO:0000313" key="12">
    <source>
        <dbReference type="EMBL" id="KAK9829340.1"/>
    </source>
</evidence>
<dbReference type="FunFam" id="3.30.200.20:FF:000770">
    <property type="entry name" value="SRSF protein kinase 2"/>
    <property type="match status" value="1"/>
</dbReference>
<feature type="compositionally biased region" description="Basic residues" evidence="10">
    <location>
        <begin position="278"/>
        <end position="289"/>
    </location>
</feature>
<feature type="compositionally biased region" description="Low complexity" evidence="10">
    <location>
        <begin position="332"/>
        <end position="344"/>
    </location>
</feature>
<feature type="compositionally biased region" description="Basic and acidic residues" evidence="10">
    <location>
        <begin position="354"/>
        <end position="376"/>
    </location>
</feature>
<evidence type="ECO:0000256" key="9">
    <source>
        <dbReference type="PROSITE-ProRule" id="PRU10141"/>
    </source>
</evidence>